<dbReference type="OrthoDB" id="1449578at2"/>
<proteinExistence type="predicted"/>
<sequence length="102" mass="11769">MLTIIPIYLFWKSYYNLSKTYNRAHWSYGLLGGSIFLFSQFLFAFLIGVIIVTADIHTDLPDFVFSLTAIVFAASVAYGVEHLLKKKWERNPRDQSSDLLDQ</sequence>
<accession>A0A556MPZ8</accession>
<keyword evidence="1" id="KW-0472">Membrane</keyword>
<keyword evidence="3" id="KW-1185">Reference proteome</keyword>
<reference evidence="2 3" key="1">
    <citation type="submission" date="2019-07" db="EMBL/GenBank/DDBJ databases">
        <authorList>
            <person name="Huq M.A."/>
        </authorList>
    </citation>
    <scope>NUCLEOTIDE SEQUENCE [LARGE SCALE GENOMIC DNA]</scope>
    <source>
        <strain evidence="2 3">MAH-3</strain>
    </source>
</reference>
<feature type="transmembrane region" description="Helical" evidence="1">
    <location>
        <begin position="63"/>
        <end position="84"/>
    </location>
</feature>
<gene>
    <name evidence="2" type="ORF">FO442_13095</name>
</gene>
<organism evidence="2 3">
    <name type="scientific">Fluviicola chungangensis</name>
    <dbReference type="NCBI Taxonomy" id="2597671"/>
    <lineage>
        <taxon>Bacteria</taxon>
        <taxon>Pseudomonadati</taxon>
        <taxon>Bacteroidota</taxon>
        <taxon>Flavobacteriia</taxon>
        <taxon>Flavobacteriales</taxon>
        <taxon>Crocinitomicaceae</taxon>
        <taxon>Fluviicola</taxon>
    </lineage>
</organism>
<name>A0A556MPZ8_9FLAO</name>
<dbReference type="EMBL" id="VLPL01000006">
    <property type="protein sequence ID" value="TSJ42021.1"/>
    <property type="molecule type" value="Genomic_DNA"/>
</dbReference>
<keyword evidence="1" id="KW-0812">Transmembrane</keyword>
<protein>
    <submittedName>
        <fullName evidence="2">Uncharacterized protein</fullName>
    </submittedName>
</protein>
<evidence type="ECO:0000256" key="1">
    <source>
        <dbReference type="SAM" id="Phobius"/>
    </source>
</evidence>
<evidence type="ECO:0000313" key="2">
    <source>
        <dbReference type="EMBL" id="TSJ42021.1"/>
    </source>
</evidence>
<comment type="caution">
    <text evidence="2">The sequence shown here is derived from an EMBL/GenBank/DDBJ whole genome shotgun (WGS) entry which is preliminary data.</text>
</comment>
<dbReference type="RefSeq" id="WP_144333652.1">
    <property type="nucleotide sequence ID" value="NZ_VLPL01000006.1"/>
</dbReference>
<dbReference type="AlphaFoldDB" id="A0A556MPZ8"/>
<dbReference type="Proteomes" id="UP000316008">
    <property type="component" value="Unassembled WGS sequence"/>
</dbReference>
<feature type="transmembrane region" description="Helical" evidence="1">
    <location>
        <begin position="28"/>
        <end position="51"/>
    </location>
</feature>
<evidence type="ECO:0000313" key="3">
    <source>
        <dbReference type="Proteomes" id="UP000316008"/>
    </source>
</evidence>
<keyword evidence="1" id="KW-1133">Transmembrane helix</keyword>